<evidence type="ECO:0000256" key="3">
    <source>
        <dbReference type="ARBA" id="ARBA00023163"/>
    </source>
</evidence>
<dbReference type="SUPFAM" id="SSF46689">
    <property type="entry name" value="Homeodomain-like"/>
    <property type="match status" value="1"/>
</dbReference>
<dbReference type="Pfam" id="PF12833">
    <property type="entry name" value="HTH_18"/>
    <property type="match status" value="1"/>
</dbReference>
<dbReference type="AlphaFoldDB" id="A0A5Q0MB08"/>
<reference evidence="5 6" key="1">
    <citation type="submission" date="2019-10" db="EMBL/GenBank/DDBJ databases">
        <title>Complete genome sequence of Variovorax paradoxus 5C-2.</title>
        <authorList>
            <person name="Gogoleva N.E."/>
            <person name="Balkin A.S."/>
        </authorList>
    </citation>
    <scope>NUCLEOTIDE SEQUENCE [LARGE SCALE GENOMIC DNA]</scope>
    <source>
        <strain evidence="5 6">5C-2</strain>
    </source>
</reference>
<evidence type="ECO:0000313" key="5">
    <source>
        <dbReference type="EMBL" id="QFZ87020.1"/>
    </source>
</evidence>
<dbReference type="InterPro" id="IPR009057">
    <property type="entry name" value="Homeodomain-like_sf"/>
</dbReference>
<keyword evidence="1" id="KW-0805">Transcription regulation</keyword>
<dbReference type="SMART" id="SM00342">
    <property type="entry name" value="HTH_ARAC"/>
    <property type="match status" value="1"/>
</dbReference>
<dbReference type="Gene3D" id="1.10.10.60">
    <property type="entry name" value="Homeodomain-like"/>
    <property type="match status" value="1"/>
</dbReference>
<feature type="domain" description="HTH araC/xylS-type" evidence="4">
    <location>
        <begin position="241"/>
        <end position="339"/>
    </location>
</feature>
<dbReference type="InterPro" id="IPR018060">
    <property type="entry name" value="HTH_AraC"/>
</dbReference>
<dbReference type="PROSITE" id="PS01124">
    <property type="entry name" value="HTH_ARAC_FAMILY_2"/>
    <property type="match status" value="1"/>
</dbReference>
<sequence length="345" mass="37754">MTHPDATALERPLSPPGVAHSHFDVLAEPPDRQFLAWRARVGHVMDAVPSRDALARPFNAAIDRYDVGGLVFTDCRSDALLMERSLARVSTDSVRDFAFHVFEHGRMDDVQIRAAPRAPRKGEPPPAPAGTITLLALDMNQPVRMRRSDCRVHTFFVPGALVQETFPDPEALHGRMLACTTPAARLAAAHAISLARHIGGMTPAAAQSAVRTGAQLAVSAFGKQAGFEGNARAAARAAMFDQVRRHVQTHLHRADLTPESVLAALQLPRPTLYRMFQHEGGLGSYIRGLRLRQAASDLARYPHVMVTDVAYGAGFGSASDFSRAFRRTYGIAPQDFRVQALERRF</sequence>
<keyword evidence="2" id="KW-0238">DNA-binding</keyword>
<dbReference type="InterPro" id="IPR018062">
    <property type="entry name" value="HTH_AraC-typ_CS"/>
</dbReference>
<keyword evidence="3" id="KW-0804">Transcription</keyword>
<dbReference type="EMBL" id="CP045644">
    <property type="protein sequence ID" value="QFZ87020.1"/>
    <property type="molecule type" value="Genomic_DNA"/>
</dbReference>
<dbReference type="InterPro" id="IPR050204">
    <property type="entry name" value="AraC_XylS_family_regulators"/>
</dbReference>
<dbReference type="GO" id="GO:0043565">
    <property type="term" value="F:sequence-specific DNA binding"/>
    <property type="evidence" value="ECO:0007669"/>
    <property type="project" value="InterPro"/>
</dbReference>
<organism evidence="5 6">
    <name type="scientific">Variovorax paradoxus</name>
    <dbReference type="NCBI Taxonomy" id="34073"/>
    <lineage>
        <taxon>Bacteria</taxon>
        <taxon>Pseudomonadati</taxon>
        <taxon>Pseudomonadota</taxon>
        <taxon>Betaproteobacteria</taxon>
        <taxon>Burkholderiales</taxon>
        <taxon>Comamonadaceae</taxon>
        <taxon>Variovorax</taxon>
    </lineage>
</organism>
<accession>A0A5Q0MB08</accession>
<dbReference type="InterPro" id="IPR035418">
    <property type="entry name" value="AraC-bd_2"/>
</dbReference>
<dbReference type="InterPro" id="IPR020449">
    <property type="entry name" value="Tscrpt_reg_AraC-type_HTH"/>
</dbReference>
<dbReference type="PANTHER" id="PTHR46796:SF6">
    <property type="entry name" value="ARAC SUBFAMILY"/>
    <property type="match status" value="1"/>
</dbReference>
<dbReference type="GO" id="GO:0003700">
    <property type="term" value="F:DNA-binding transcription factor activity"/>
    <property type="evidence" value="ECO:0007669"/>
    <property type="project" value="InterPro"/>
</dbReference>
<evidence type="ECO:0000313" key="6">
    <source>
        <dbReference type="Proteomes" id="UP000326780"/>
    </source>
</evidence>
<evidence type="ECO:0000256" key="2">
    <source>
        <dbReference type="ARBA" id="ARBA00023125"/>
    </source>
</evidence>
<proteinExistence type="predicted"/>
<evidence type="ECO:0000259" key="4">
    <source>
        <dbReference type="PROSITE" id="PS01124"/>
    </source>
</evidence>
<dbReference type="PROSITE" id="PS00041">
    <property type="entry name" value="HTH_ARAC_FAMILY_1"/>
    <property type="match status" value="1"/>
</dbReference>
<dbReference type="RefSeq" id="WP_153285458.1">
    <property type="nucleotide sequence ID" value="NZ_CP045644.1"/>
</dbReference>
<evidence type="ECO:0000256" key="1">
    <source>
        <dbReference type="ARBA" id="ARBA00023015"/>
    </source>
</evidence>
<name>A0A5Q0MB08_VARPD</name>
<dbReference type="Pfam" id="PF14525">
    <property type="entry name" value="AraC_binding_2"/>
    <property type="match status" value="1"/>
</dbReference>
<dbReference type="PRINTS" id="PR00032">
    <property type="entry name" value="HTHARAC"/>
</dbReference>
<dbReference type="Proteomes" id="UP000326780">
    <property type="component" value="Chromosome"/>
</dbReference>
<protein>
    <submittedName>
        <fullName evidence="5">Helix-turn-helix domain-containing protein</fullName>
    </submittedName>
</protein>
<dbReference type="PANTHER" id="PTHR46796">
    <property type="entry name" value="HTH-TYPE TRANSCRIPTIONAL ACTIVATOR RHAS-RELATED"/>
    <property type="match status" value="1"/>
</dbReference>
<gene>
    <name evidence="5" type="ORF">GFK26_31735</name>
</gene>